<protein>
    <recommendedName>
        <fullName evidence="6">Glutathione-dependent peroxiredoxin</fullName>
        <ecNumber evidence="6">1.11.1.27</ecNumber>
    </recommendedName>
</protein>
<dbReference type="PANTHER" id="PTHR10430">
    <property type="entry name" value="PEROXIREDOXIN"/>
    <property type="match status" value="1"/>
</dbReference>
<organism evidence="8 9">
    <name type="scientific">Nitrospirillum viridazoti CBAmc</name>
    <dbReference type="NCBI Taxonomy" id="1441467"/>
    <lineage>
        <taxon>Bacteria</taxon>
        <taxon>Pseudomonadati</taxon>
        <taxon>Pseudomonadota</taxon>
        <taxon>Alphaproteobacteria</taxon>
        <taxon>Rhodospirillales</taxon>
        <taxon>Azospirillaceae</taxon>
        <taxon>Nitrospirillum</taxon>
        <taxon>Nitrospirillum viridazoti</taxon>
    </lineage>
</organism>
<keyword evidence="3 6" id="KW-0560">Oxidoreductase</keyword>
<comment type="similarity">
    <text evidence="6">Belongs to the peroxiredoxin family. Prx5 subfamily.</text>
</comment>
<keyword evidence="4 6" id="KW-0676">Redox-active center</keyword>
<dbReference type="Proteomes" id="UP000197153">
    <property type="component" value="Chromosome 1"/>
</dbReference>
<keyword evidence="9" id="KW-1185">Reference proteome</keyword>
<comment type="catalytic activity">
    <reaction evidence="6">
        <text>a hydroperoxide + 2 glutathione = an alcohol + glutathione disulfide + H2O</text>
        <dbReference type="Rhea" id="RHEA:62632"/>
        <dbReference type="ChEBI" id="CHEBI:15377"/>
        <dbReference type="ChEBI" id="CHEBI:30879"/>
        <dbReference type="ChEBI" id="CHEBI:35924"/>
        <dbReference type="ChEBI" id="CHEBI:57925"/>
        <dbReference type="ChEBI" id="CHEBI:58297"/>
        <dbReference type="EC" id="1.11.1.27"/>
    </reaction>
</comment>
<keyword evidence="1 6" id="KW-0575">Peroxidase</keyword>
<evidence type="ECO:0000313" key="9">
    <source>
        <dbReference type="Proteomes" id="UP000197153"/>
    </source>
</evidence>
<evidence type="ECO:0000256" key="2">
    <source>
        <dbReference type="ARBA" id="ARBA00022862"/>
    </source>
</evidence>
<dbReference type="PANTHER" id="PTHR10430:SF16">
    <property type="entry name" value="PEROXIREDOXIN-5, MITOCHONDRIAL"/>
    <property type="match status" value="1"/>
</dbReference>
<name>A0A248JRT3_9PROT</name>
<gene>
    <name evidence="8" type="ORF">Y958_10585</name>
</gene>
<dbReference type="GO" id="GO:0008379">
    <property type="term" value="F:thioredoxin peroxidase activity"/>
    <property type="evidence" value="ECO:0007669"/>
    <property type="project" value="InterPro"/>
</dbReference>
<dbReference type="InterPro" id="IPR013740">
    <property type="entry name" value="Redoxin"/>
</dbReference>
<evidence type="ECO:0000256" key="3">
    <source>
        <dbReference type="ARBA" id="ARBA00023002"/>
    </source>
</evidence>
<accession>A0A248JRT3</accession>
<dbReference type="FunFam" id="3.40.30.10:FF:000020">
    <property type="entry name" value="Peroxiredoxin"/>
    <property type="match status" value="1"/>
</dbReference>
<evidence type="ECO:0000256" key="4">
    <source>
        <dbReference type="ARBA" id="ARBA00023284"/>
    </source>
</evidence>
<sequence length="160" mass="16906">MTIKVGDTFPSVTIKHLTEAGMQETSTDALLKGKKVVLFAVPGAFTPTCSAKHLPGFIQNAGALKAKGVDAIICLAVNDPFVMQAWAKANDVGDTVFMLPDGNGTLTRELGLTMDGTAYNLGHRSQRFALVIDDGVVTRVDVEKPGAFEVSSAEAVLKNL</sequence>
<evidence type="ECO:0000313" key="8">
    <source>
        <dbReference type="EMBL" id="ASG21220.1"/>
    </source>
</evidence>
<dbReference type="KEGG" id="nao:Y958_10585"/>
<dbReference type="InterPro" id="IPR013766">
    <property type="entry name" value="Thioredoxin_domain"/>
</dbReference>
<dbReference type="SUPFAM" id="SSF52833">
    <property type="entry name" value="Thioredoxin-like"/>
    <property type="match status" value="1"/>
</dbReference>
<evidence type="ECO:0000256" key="6">
    <source>
        <dbReference type="RuleBase" id="RU366011"/>
    </source>
</evidence>
<feature type="domain" description="Thioredoxin" evidence="7">
    <location>
        <begin position="3"/>
        <end position="160"/>
    </location>
</feature>
<dbReference type="GO" id="GO:0042744">
    <property type="term" value="P:hydrogen peroxide catabolic process"/>
    <property type="evidence" value="ECO:0007669"/>
    <property type="project" value="TreeGrafter"/>
</dbReference>
<evidence type="ECO:0000256" key="5">
    <source>
        <dbReference type="PIRSR" id="PIRSR637944-1"/>
    </source>
</evidence>
<dbReference type="InterPro" id="IPR036249">
    <property type="entry name" value="Thioredoxin-like_sf"/>
</dbReference>
<keyword evidence="2 6" id="KW-0049">Antioxidant</keyword>
<dbReference type="GO" id="GO:0045454">
    <property type="term" value="P:cell redox homeostasis"/>
    <property type="evidence" value="ECO:0007669"/>
    <property type="project" value="TreeGrafter"/>
</dbReference>
<dbReference type="EC" id="1.11.1.27" evidence="6"/>
<evidence type="ECO:0000259" key="7">
    <source>
        <dbReference type="PROSITE" id="PS51352"/>
    </source>
</evidence>
<dbReference type="PROSITE" id="PS51352">
    <property type="entry name" value="THIOREDOXIN_2"/>
    <property type="match status" value="1"/>
</dbReference>
<dbReference type="RefSeq" id="WP_088871948.1">
    <property type="nucleotide sequence ID" value="NZ_CP022110.1"/>
</dbReference>
<comment type="function">
    <text evidence="6">Thiol-specific peroxidase that catalyzes the reduction of hydrogen peroxide and organic hydroperoxides to water and alcohols, respectively. Plays a role in cell protection against oxidative stress by detoxifying peroxides.</text>
</comment>
<dbReference type="GO" id="GO:0034599">
    <property type="term" value="P:cellular response to oxidative stress"/>
    <property type="evidence" value="ECO:0007669"/>
    <property type="project" value="InterPro"/>
</dbReference>
<dbReference type="Pfam" id="PF08534">
    <property type="entry name" value="Redoxin"/>
    <property type="match status" value="1"/>
</dbReference>
<proteinExistence type="inferred from homology"/>
<dbReference type="InterPro" id="IPR037944">
    <property type="entry name" value="PRX5-like"/>
</dbReference>
<dbReference type="GO" id="GO:0005737">
    <property type="term" value="C:cytoplasm"/>
    <property type="evidence" value="ECO:0007669"/>
    <property type="project" value="TreeGrafter"/>
</dbReference>
<evidence type="ECO:0000256" key="1">
    <source>
        <dbReference type="ARBA" id="ARBA00022559"/>
    </source>
</evidence>
<feature type="active site" description="Cysteine sulfenic acid (-SOH) intermediate" evidence="5">
    <location>
        <position position="49"/>
    </location>
</feature>
<dbReference type="Gene3D" id="3.40.30.10">
    <property type="entry name" value="Glutaredoxin"/>
    <property type="match status" value="1"/>
</dbReference>
<dbReference type="CDD" id="cd03013">
    <property type="entry name" value="PRX5_like"/>
    <property type="match status" value="1"/>
</dbReference>
<dbReference type="EMBL" id="CP022110">
    <property type="protein sequence ID" value="ASG21220.1"/>
    <property type="molecule type" value="Genomic_DNA"/>
</dbReference>
<reference evidence="8 9" key="1">
    <citation type="submission" date="2017-06" db="EMBL/GenBank/DDBJ databases">
        <title>Complete genome sequence of Nitrospirillum amazonense strain CBAmC, an endophytic nitrogen-fixing and plant growth-promoting bacterium, isolated from sugarcane.</title>
        <authorList>
            <person name="Schwab S."/>
            <person name="dos Santos Teixeira K.R."/>
            <person name="Simoes Araujo J.L."/>
            <person name="Soares Vidal M."/>
            <person name="Borges de Freitas H.R."/>
            <person name="Rivello Crivelaro A.L."/>
            <person name="Bueno de Camargo Nunes A."/>
            <person name="dos Santos C.M."/>
            <person name="Palmeira da Silva Rosa D."/>
            <person name="da Silva Padilha D."/>
            <person name="da Silva E."/>
            <person name="Araujo Terra L."/>
            <person name="Soares Mendes V."/>
            <person name="Farinelli L."/>
            <person name="Magalhaes Cruz L."/>
            <person name="Baldani J.I."/>
        </authorList>
    </citation>
    <scope>NUCLEOTIDE SEQUENCE [LARGE SCALE GENOMIC DNA]</scope>
    <source>
        <strain evidence="8 9">CBAmC</strain>
    </source>
</reference>
<dbReference type="AlphaFoldDB" id="A0A248JRT3"/>